<evidence type="ECO:0000256" key="2">
    <source>
        <dbReference type="ARBA" id="ARBA00023306"/>
    </source>
</evidence>
<dbReference type="EMBL" id="OU503043">
    <property type="protein sequence ID" value="CAI9766211.1"/>
    <property type="molecule type" value="Genomic_DNA"/>
</dbReference>
<sequence length="107" mass="12087">MSTDEEFRLEIRFPMLKVKNDDDRTGIIIDGEESCGTPKSSECTIPEALNCPPAPRKSKSKSALSCKRKLYYELEMVSSEETDSLFRIFEANVNGAGATKKRREIYS</sequence>
<evidence type="ECO:0000313" key="4">
    <source>
        <dbReference type="Proteomes" id="UP000834106"/>
    </source>
</evidence>
<gene>
    <name evidence="3" type="ORF">FPE_LOCUS13641</name>
</gene>
<name>A0AAD2DW68_9LAMI</name>
<dbReference type="AlphaFoldDB" id="A0AAD2DW68"/>
<organism evidence="3 4">
    <name type="scientific">Fraxinus pennsylvanica</name>
    <dbReference type="NCBI Taxonomy" id="56036"/>
    <lineage>
        <taxon>Eukaryota</taxon>
        <taxon>Viridiplantae</taxon>
        <taxon>Streptophyta</taxon>
        <taxon>Embryophyta</taxon>
        <taxon>Tracheophyta</taxon>
        <taxon>Spermatophyta</taxon>
        <taxon>Magnoliopsida</taxon>
        <taxon>eudicotyledons</taxon>
        <taxon>Gunneridae</taxon>
        <taxon>Pentapetalae</taxon>
        <taxon>asterids</taxon>
        <taxon>lamiids</taxon>
        <taxon>Lamiales</taxon>
        <taxon>Oleaceae</taxon>
        <taxon>Oleeae</taxon>
        <taxon>Fraxinus</taxon>
    </lineage>
</organism>
<evidence type="ECO:0000313" key="3">
    <source>
        <dbReference type="EMBL" id="CAI9766211.1"/>
    </source>
</evidence>
<keyword evidence="2" id="KW-0131">Cell cycle</keyword>
<dbReference type="GO" id="GO:0032875">
    <property type="term" value="P:regulation of DNA endoreduplication"/>
    <property type="evidence" value="ECO:0007669"/>
    <property type="project" value="InterPro"/>
</dbReference>
<accession>A0AAD2DW68</accession>
<keyword evidence="4" id="KW-1185">Reference proteome</keyword>
<keyword evidence="1" id="KW-0649">Protein kinase inhibitor</keyword>
<reference evidence="3" key="1">
    <citation type="submission" date="2023-05" db="EMBL/GenBank/DDBJ databases">
        <authorList>
            <person name="Huff M."/>
        </authorList>
    </citation>
    <scope>NUCLEOTIDE SEQUENCE</scope>
</reference>
<proteinExistence type="predicted"/>
<dbReference type="InterPro" id="IPR040389">
    <property type="entry name" value="SMR"/>
</dbReference>
<dbReference type="PANTHER" id="PTHR33142">
    <property type="entry name" value="CYCLIN-DEPENDENT PROTEIN KINASE INHIBITOR SMR13"/>
    <property type="match status" value="1"/>
</dbReference>
<evidence type="ECO:0000256" key="1">
    <source>
        <dbReference type="ARBA" id="ARBA00023013"/>
    </source>
</evidence>
<dbReference type="PANTHER" id="PTHR33142:SF89">
    <property type="entry name" value="CYCLIN-DEPENDENT PROTEIN KINASE INHIBITOR SMR2"/>
    <property type="match status" value="1"/>
</dbReference>
<protein>
    <submittedName>
        <fullName evidence="3">Uncharacterized protein</fullName>
    </submittedName>
</protein>
<dbReference type="GO" id="GO:0004860">
    <property type="term" value="F:protein kinase inhibitor activity"/>
    <property type="evidence" value="ECO:0007669"/>
    <property type="project" value="UniProtKB-KW"/>
</dbReference>
<dbReference type="Proteomes" id="UP000834106">
    <property type="component" value="Chromosome 8"/>
</dbReference>